<reference evidence="2 3" key="2">
    <citation type="submission" date="2018-11" db="EMBL/GenBank/DDBJ databases">
        <authorList>
            <consortium name="Pathogen Informatics"/>
        </authorList>
    </citation>
    <scope>NUCLEOTIDE SEQUENCE [LARGE SCALE GENOMIC DNA]</scope>
    <source>
        <strain evidence="2 3">MHpl1</strain>
    </source>
</reference>
<dbReference type="OrthoDB" id="5869676at2759"/>
<gene>
    <name evidence="2" type="ORF">HPLM_LOCUS15414</name>
</gene>
<evidence type="ECO:0000313" key="3">
    <source>
        <dbReference type="Proteomes" id="UP000268014"/>
    </source>
</evidence>
<dbReference type="AlphaFoldDB" id="A0A0N4WUT2"/>
<organism evidence="4">
    <name type="scientific">Haemonchus placei</name>
    <name type="common">Barber's pole worm</name>
    <dbReference type="NCBI Taxonomy" id="6290"/>
    <lineage>
        <taxon>Eukaryota</taxon>
        <taxon>Metazoa</taxon>
        <taxon>Ecdysozoa</taxon>
        <taxon>Nematoda</taxon>
        <taxon>Chromadorea</taxon>
        <taxon>Rhabditida</taxon>
        <taxon>Rhabditina</taxon>
        <taxon>Rhabditomorpha</taxon>
        <taxon>Strongyloidea</taxon>
        <taxon>Trichostrongylidae</taxon>
        <taxon>Haemonchus</taxon>
    </lineage>
</organism>
<dbReference type="Pfam" id="PF00024">
    <property type="entry name" value="PAN_1"/>
    <property type="match status" value="1"/>
</dbReference>
<dbReference type="SUPFAM" id="SSF57414">
    <property type="entry name" value="Hairpin loop containing domain-like"/>
    <property type="match status" value="1"/>
</dbReference>
<feature type="domain" description="Apple" evidence="1">
    <location>
        <begin position="4"/>
        <end position="49"/>
    </location>
</feature>
<evidence type="ECO:0000313" key="2">
    <source>
        <dbReference type="EMBL" id="VDO56541.1"/>
    </source>
</evidence>
<evidence type="ECO:0000259" key="1">
    <source>
        <dbReference type="Pfam" id="PF00024"/>
    </source>
</evidence>
<dbReference type="Proteomes" id="UP000268014">
    <property type="component" value="Unassembled WGS sequence"/>
</dbReference>
<dbReference type="InterPro" id="IPR003609">
    <property type="entry name" value="Pan_app"/>
</dbReference>
<dbReference type="WBParaSite" id="HPLM_0001542201-mRNA-1">
    <property type="protein sequence ID" value="HPLM_0001542201-mRNA-1"/>
    <property type="gene ID" value="HPLM_0001542201"/>
</dbReference>
<dbReference type="EMBL" id="UZAF01018971">
    <property type="protein sequence ID" value="VDO56541.1"/>
    <property type="molecule type" value="Genomic_DNA"/>
</dbReference>
<protein>
    <submittedName>
        <fullName evidence="4">Apple domain-containing protein</fullName>
    </submittedName>
</protein>
<sequence>MIAGKETVRINVPSVSACAEYCGKKSFCRTAIFNSYRKTCAISYEYTLNCRYNKNRYTDFDLRHSSSHLIQIACVTKCGGDHAPSSKFIQSSLNVFGVNELDMGSALGMRSISFSYNLNQ</sequence>
<proteinExistence type="predicted"/>
<evidence type="ECO:0000313" key="4">
    <source>
        <dbReference type="WBParaSite" id="HPLM_0001542201-mRNA-1"/>
    </source>
</evidence>
<reference evidence="4" key="1">
    <citation type="submission" date="2017-02" db="UniProtKB">
        <authorList>
            <consortium name="WormBaseParasite"/>
        </authorList>
    </citation>
    <scope>IDENTIFICATION</scope>
</reference>
<accession>A0A0N4WUT2</accession>
<name>A0A0N4WUT2_HAEPC</name>
<keyword evidence="3" id="KW-1185">Reference proteome</keyword>